<dbReference type="InterPro" id="IPR057601">
    <property type="entry name" value="Oar-like_b-barrel"/>
</dbReference>
<feature type="signal peptide" evidence="7">
    <location>
        <begin position="1"/>
        <end position="21"/>
    </location>
</feature>
<gene>
    <name evidence="9" type="ORF">IPP15_21555</name>
</gene>
<comment type="subcellular location">
    <subcellularLocation>
        <location evidence="1">Cell outer membrane</location>
        <topology evidence="1">Multi-pass membrane protein</topology>
    </subcellularLocation>
</comment>
<reference evidence="9 10" key="1">
    <citation type="submission" date="2020-10" db="EMBL/GenBank/DDBJ databases">
        <title>Connecting structure to function with the recovery of over 1000 high-quality activated sludge metagenome-assembled genomes encoding full-length rRNA genes using long-read sequencing.</title>
        <authorList>
            <person name="Singleton C.M."/>
            <person name="Petriglieri F."/>
            <person name="Kristensen J.M."/>
            <person name="Kirkegaard R.H."/>
            <person name="Michaelsen T.Y."/>
            <person name="Andersen M.H."/>
            <person name="Karst S.M."/>
            <person name="Dueholm M.S."/>
            <person name="Nielsen P.H."/>
            <person name="Albertsen M."/>
        </authorList>
    </citation>
    <scope>NUCLEOTIDE SEQUENCE [LARGE SCALE GENOMIC DNA]</scope>
    <source>
        <strain evidence="9">Ribe_18-Q3-R11-54_MAXAC.273</strain>
    </source>
</reference>
<dbReference type="Pfam" id="PF25183">
    <property type="entry name" value="OMP_b-brl_4"/>
    <property type="match status" value="2"/>
</dbReference>
<feature type="domain" description="TonB-dependent transporter Oar-like beta-barrel" evidence="8">
    <location>
        <begin position="237"/>
        <end position="307"/>
    </location>
</feature>
<keyword evidence="7" id="KW-0732">Signal</keyword>
<keyword evidence="4" id="KW-0812">Transmembrane</keyword>
<evidence type="ECO:0000256" key="3">
    <source>
        <dbReference type="ARBA" id="ARBA00022452"/>
    </source>
</evidence>
<dbReference type="GO" id="GO:0009279">
    <property type="term" value="C:cell outer membrane"/>
    <property type="evidence" value="ECO:0007669"/>
    <property type="project" value="UniProtKB-SubCell"/>
</dbReference>
<keyword evidence="2" id="KW-0813">Transport</keyword>
<keyword evidence="3" id="KW-1134">Transmembrane beta strand</keyword>
<keyword evidence="9" id="KW-0675">Receptor</keyword>
<evidence type="ECO:0000256" key="1">
    <source>
        <dbReference type="ARBA" id="ARBA00004571"/>
    </source>
</evidence>
<feature type="chain" id="PRO_5038724063" evidence="7">
    <location>
        <begin position="22"/>
        <end position="1044"/>
    </location>
</feature>
<evidence type="ECO:0000256" key="2">
    <source>
        <dbReference type="ARBA" id="ARBA00022448"/>
    </source>
</evidence>
<accession>A0A9D7SX84</accession>
<evidence type="ECO:0000256" key="5">
    <source>
        <dbReference type="ARBA" id="ARBA00023136"/>
    </source>
</evidence>
<evidence type="ECO:0000256" key="6">
    <source>
        <dbReference type="ARBA" id="ARBA00023237"/>
    </source>
</evidence>
<dbReference type="PANTHER" id="PTHR30069:SF46">
    <property type="entry name" value="OAR PROTEIN"/>
    <property type="match status" value="1"/>
</dbReference>
<protein>
    <submittedName>
        <fullName evidence="9">TonB-dependent receptor</fullName>
    </submittedName>
</protein>
<dbReference type="Gene3D" id="2.60.40.1120">
    <property type="entry name" value="Carboxypeptidase-like, regulatory domain"/>
    <property type="match status" value="1"/>
</dbReference>
<organism evidence="9 10">
    <name type="scientific">Candidatus Opimibacter skivensis</name>
    <dbReference type="NCBI Taxonomy" id="2982028"/>
    <lineage>
        <taxon>Bacteria</taxon>
        <taxon>Pseudomonadati</taxon>
        <taxon>Bacteroidota</taxon>
        <taxon>Saprospiria</taxon>
        <taxon>Saprospirales</taxon>
        <taxon>Saprospiraceae</taxon>
        <taxon>Candidatus Opimibacter</taxon>
    </lineage>
</organism>
<dbReference type="InterPro" id="IPR039426">
    <property type="entry name" value="TonB-dep_rcpt-like"/>
</dbReference>
<dbReference type="SUPFAM" id="SSF56935">
    <property type="entry name" value="Porins"/>
    <property type="match status" value="1"/>
</dbReference>
<dbReference type="Gene3D" id="2.40.170.20">
    <property type="entry name" value="TonB-dependent receptor, beta-barrel domain"/>
    <property type="match status" value="1"/>
</dbReference>
<dbReference type="Proteomes" id="UP000808337">
    <property type="component" value="Unassembled WGS sequence"/>
</dbReference>
<evidence type="ECO:0000313" key="10">
    <source>
        <dbReference type="Proteomes" id="UP000808337"/>
    </source>
</evidence>
<dbReference type="SUPFAM" id="SSF49464">
    <property type="entry name" value="Carboxypeptidase regulatory domain-like"/>
    <property type="match status" value="1"/>
</dbReference>
<dbReference type="Pfam" id="PF13620">
    <property type="entry name" value="CarboxypepD_reg"/>
    <property type="match status" value="1"/>
</dbReference>
<keyword evidence="5" id="KW-0472">Membrane</keyword>
<name>A0A9D7SX84_9BACT</name>
<dbReference type="InterPro" id="IPR036942">
    <property type="entry name" value="Beta-barrel_TonB_sf"/>
</dbReference>
<keyword evidence="6" id="KW-0998">Cell outer membrane</keyword>
<evidence type="ECO:0000313" key="9">
    <source>
        <dbReference type="EMBL" id="MBK9984915.1"/>
    </source>
</evidence>
<comment type="caution">
    <text evidence="9">The sequence shown here is derived from an EMBL/GenBank/DDBJ whole genome shotgun (WGS) entry which is preliminary data.</text>
</comment>
<sequence length="1044" mass="114818">MKKQLLPLFLGLMICAFPLSAQVTTSAIAGYVMDASHQPLPGANIVATHVPSGTVYGVIARDDGAYTIPNMRVGGPYHIEVSFLGYDNDAVDDIYLKLGEKLRRDFLMNESNTQLGEVEVVGAVNSTINRDRTGAASFITNNQIKTMPTITRSAADLTRLNPMAAEGGSFAGRNDQFNNYSLDGAIFNNPFGLDAATPGGQTEAQPVSLDAIDQIIVNIAPFDVTQSGFTGASIDAVTKSGTNTFNGSVFGYYRNKDMIGTKVGDTKVTKGDLKQLQTGFNIGGPIVKNKIFFFANFEIERRSDLGSYFLANRPGLEGSNVSRVSAADLDRVSFLLDSVYGYKTGQYENYKHNTNNQKGLFKLDFNLSKSQKLTATINYLDALKEKPAHPSAIGRRGPDFQTLQFENSGYQINNKILSGIIELKSIFGNTAANKLQAGFTSFKDSRDPFSAPFPVVNIGKDGVRYIVAGHEPFSIHNILNQDVLQLSDNFNLYLKGHTLTIGGSLEKFSFDNSFNLTGYGARVFFPDIPITDVQSVFTSQAFHDEVSAARAAFDANNTNNTWALAETDMGQLAFYGQDEWAMSNKLSITVGLRADIPLYFDTPTKVQENIDRNCCYDPTIVYSDEHGNPVTFDQKVLPASDPLWSPRVGFNFDINGDQSSQLRGGTGLFTGRFPFVWVGNQVANPNFFFYCVTDPNFKYPQVWRSDLGYDQKFGTGWTVSADVIYTKDIQAAMVRNYGLKLPTSMLTGVGARPIYGLNDRVLVFGAPTNAYVFTNTDVGSSFNASIQFRKDYANNFGWTLAYNYLDSKDAASIDAEISSDAYDRNPANVQHTNTAELAPSLYGNKHRVVGSLYKRFSYGKSWATHIALFAEYVQGGRYSYTYSGDINNDGSGLNDLIYIPTSGDLVNMVFAGDATAQSAQRNALESYIAQDDYLSGRRGQIAEKYGAINPWYSRWDARIMQEYGLKNGDNIQLSLDILNLGNLISPKWGVREIATNTGLVQPIGVTVANGVATYSFDTAQKTAIFNDFSLNSRWQAQLGLRYNF</sequence>
<evidence type="ECO:0000259" key="8">
    <source>
        <dbReference type="Pfam" id="PF25183"/>
    </source>
</evidence>
<dbReference type="GO" id="GO:0015344">
    <property type="term" value="F:siderophore uptake transmembrane transporter activity"/>
    <property type="evidence" value="ECO:0007669"/>
    <property type="project" value="TreeGrafter"/>
</dbReference>
<dbReference type="PANTHER" id="PTHR30069">
    <property type="entry name" value="TONB-DEPENDENT OUTER MEMBRANE RECEPTOR"/>
    <property type="match status" value="1"/>
</dbReference>
<dbReference type="InterPro" id="IPR008969">
    <property type="entry name" value="CarboxyPept-like_regulatory"/>
</dbReference>
<dbReference type="GO" id="GO:0044718">
    <property type="term" value="P:siderophore transmembrane transport"/>
    <property type="evidence" value="ECO:0007669"/>
    <property type="project" value="TreeGrafter"/>
</dbReference>
<evidence type="ECO:0000256" key="4">
    <source>
        <dbReference type="ARBA" id="ARBA00022692"/>
    </source>
</evidence>
<dbReference type="AlphaFoldDB" id="A0A9D7SX84"/>
<dbReference type="EMBL" id="JADKGY010000032">
    <property type="protein sequence ID" value="MBK9984915.1"/>
    <property type="molecule type" value="Genomic_DNA"/>
</dbReference>
<feature type="domain" description="TonB-dependent transporter Oar-like beta-barrel" evidence="8">
    <location>
        <begin position="346"/>
        <end position="687"/>
    </location>
</feature>
<evidence type="ECO:0000256" key="7">
    <source>
        <dbReference type="SAM" id="SignalP"/>
    </source>
</evidence>
<proteinExistence type="predicted"/>